<comment type="caution">
    <text evidence="2">The sequence shown here is derived from an EMBL/GenBank/DDBJ whole genome shotgun (WGS) entry which is preliminary data.</text>
</comment>
<dbReference type="EMBL" id="BFAA01037402">
    <property type="protein sequence ID" value="GCB82755.1"/>
    <property type="molecule type" value="Genomic_DNA"/>
</dbReference>
<name>A0A401QBI3_SCYTO</name>
<evidence type="ECO:0000313" key="2">
    <source>
        <dbReference type="EMBL" id="GCB82755.1"/>
    </source>
</evidence>
<dbReference type="OrthoDB" id="10060000at2759"/>
<keyword evidence="3" id="KW-1185">Reference proteome</keyword>
<feature type="compositionally biased region" description="Basic and acidic residues" evidence="1">
    <location>
        <begin position="47"/>
        <end position="59"/>
    </location>
</feature>
<feature type="non-terminal residue" evidence="2">
    <location>
        <position position="102"/>
    </location>
</feature>
<feature type="region of interest" description="Disordered" evidence="1">
    <location>
        <begin position="31"/>
        <end position="102"/>
    </location>
</feature>
<protein>
    <submittedName>
        <fullName evidence="2">Uncharacterized protein</fullName>
    </submittedName>
</protein>
<organism evidence="2 3">
    <name type="scientific">Scyliorhinus torazame</name>
    <name type="common">Cloudy catshark</name>
    <name type="synonym">Catulus torazame</name>
    <dbReference type="NCBI Taxonomy" id="75743"/>
    <lineage>
        <taxon>Eukaryota</taxon>
        <taxon>Metazoa</taxon>
        <taxon>Chordata</taxon>
        <taxon>Craniata</taxon>
        <taxon>Vertebrata</taxon>
        <taxon>Chondrichthyes</taxon>
        <taxon>Elasmobranchii</taxon>
        <taxon>Galeomorphii</taxon>
        <taxon>Galeoidea</taxon>
        <taxon>Carcharhiniformes</taxon>
        <taxon>Scyliorhinidae</taxon>
        <taxon>Scyliorhinus</taxon>
    </lineage>
</organism>
<evidence type="ECO:0000313" key="3">
    <source>
        <dbReference type="Proteomes" id="UP000288216"/>
    </source>
</evidence>
<dbReference type="AlphaFoldDB" id="A0A401QBI3"/>
<accession>A0A401QBI3</accession>
<proteinExistence type="predicted"/>
<sequence length="102" mass="10437">MTRPLSLCQATSDDGLSNFFTAATKIASDLNGAVTPKGETKVSGLERSQERNQGSDKDPLLVPSLPTEPVPQAAAANSAQTPARSQAQAETAASAPTGSRTP</sequence>
<dbReference type="Proteomes" id="UP000288216">
    <property type="component" value="Unassembled WGS sequence"/>
</dbReference>
<feature type="compositionally biased region" description="Polar residues" evidence="1">
    <location>
        <begin position="84"/>
        <end position="102"/>
    </location>
</feature>
<feature type="compositionally biased region" description="Low complexity" evidence="1">
    <location>
        <begin position="71"/>
        <end position="83"/>
    </location>
</feature>
<gene>
    <name evidence="2" type="ORF">scyTo_0024007</name>
</gene>
<evidence type="ECO:0000256" key="1">
    <source>
        <dbReference type="SAM" id="MobiDB-lite"/>
    </source>
</evidence>
<reference evidence="2 3" key="1">
    <citation type="journal article" date="2018" name="Nat. Ecol. Evol.">
        <title>Shark genomes provide insights into elasmobranch evolution and the origin of vertebrates.</title>
        <authorList>
            <person name="Hara Y"/>
            <person name="Yamaguchi K"/>
            <person name="Onimaru K"/>
            <person name="Kadota M"/>
            <person name="Koyanagi M"/>
            <person name="Keeley SD"/>
            <person name="Tatsumi K"/>
            <person name="Tanaka K"/>
            <person name="Motone F"/>
            <person name="Kageyama Y"/>
            <person name="Nozu R"/>
            <person name="Adachi N"/>
            <person name="Nishimura O"/>
            <person name="Nakagawa R"/>
            <person name="Tanegashima C"/>
            <person name="Kiyatake I"/>
            <person name="Matsumoto R"/>
            <person name="Murakumo K"/>
            <person name="Nishida K"/>
            <person name="Terakita A"/>
            <person name="Kuratani S"/>
            <person name="Sato K"/>
            <person name="Hyodo S Kuraku.S."/>
        </authorList>
    </citation>
    <scope>NUCLEOTIDE SEQUENCE [LARGE SCALE GENOMIC DNA]</scope>
</reference>